<dbReference type="PANTHER" id="PTHR36932:SF1">
    <property type="entry name" value="CAPSULAR POLYSACCHARIDE BIOSYNTHESIS PROTEIN"/>
    <property type="match status" value="1"/>
</dbReference>
<sequence>MKEFILKYAPVLIQNIAISVYNSLLYKRRHAGIYKALRKYYADFDSAEKKAVEIEANARLTKFLEEATSESDWYNRFKGKALREFPVLEKEELINNFEMIRTVPDKKAIVGYTGGTTGASMKVVYTYSDMQERFALLDHFREKYGYKLGKKTAWFSGRTLVKAKDLRRGICYRDDYINKIRFFSSFHISEDNFDIYCRAFLDFKPEFIVGSPSSVYDLCSFALKRGLKAKGIVRVFFSTAETVLPHHCEVIYSVLGCEIVDQYASSEGAPFILQCKSGSMHIHPLSGFFEVVDEGMKPAKEGEILVTSFTTHGMPLIRYRIGDRIKLASDDYRCPCGSPYQVVESIDGRSTDFIWSPENGKINLGNISNCTKNIHGVVCFQVAQSEENEITVKIVCSSNFDDKEEGRFLNEIRKRVGGGMIINFERVSSIPREKSGKFRIVKNTLVLDGVD</sequence>
<dbReference type="RefSeq" id="WP_344956223.1">
    <property type="nucleotide sequence ID" value="NZ_BAABCX010000001.1"/>
</dbReference>
<keyword evidence="2" id="KW-1185">Reference proteome</keyword>
<evidence type="ECO:0000313" key="1">
    <source>
        <dbReference type="EMBL" id="GAA3535649.1"/>
    </source>
</evidence>
<protein>
    <recommendedName>
        <fullName evidence="3">Polysaccharide biosynthesis protein</fullName>
    </recommendedName>
</protein>
<organism evidence="1 2">
    <name type="scientific">Zobellella aerophila</name>
    <dbReference type="NCBI Taxonomy" id="870480"/>
    <lineage>
        <taxon>Bacteria</taxon>
        <taxon>Pseudomonadati</taxon>
        <taxon>Pseudomonadota</taxon>
        <taxon>Gammaproteobacteria</taxon>
        <taxon>Aeromonadales</taxon>
        <taxon>Aeromonadaceae</taxon>
        <taxon>Zobellella</taxon>
    </lineage>
</organism>
<dbReference type="Proteomes" id="UP001500795">
    <property type="component" value="Unassembled WGS sequence"/>
</dbReference>
<evidence type="ECO:0000313" key="2">
    <source>
        <dbReference type="Proteomes" id="UP001500795"/>
    </source>
</evidence>
<dbReference type="EMBL" id="BAABCX010000001">
    <property type="protein sequence ID" value="GAA3535649.1"/>
    <property type="molecule type" value="Genomic_DNA"/>
</dbReference>
<dbReference type="Gene3D" id="3.40.50.12780">
    <property type="entry name" value="N-terminal domain of ligase-like"/>
    <property type="match status" value="1"/>
</dbReference>
<dbReference type="PANTHER" id="PTHR36932">
    <property type="entry name" value="CAPSULAR POLYSACCHARIDE BIOSYNTHESIS PROTEIN"/>
    <property type="match status" value="1"/>
</dbReference>
<dbReference type="InterPro" id="IPR042099">
    <property type="entry name" value="ANL_N_sf"/>
</dbReference>
<proteinExistence type="predicted"/>
<accession>A0ABP6VK92</accession>
<gene>
    <name evidence="1" type="ORF">GCM10022394_14080</name>
</gene>
<dbReference type="InterPro" id="IPR053158">
    <property type="entry name" value="CapK_Type1_Caps_Biosynth"/>
</dbReference>
<name>A0ABP6VK92_9GAMM</name>
<evidence type="ECO:0008006" key="3">
    <source>
        <dbReference type="Google" id="ProtNLM"/>
    </source>
</evidence>
<comment type="caution">
    <text evidence="1">The sequence shown here is derived from an EMBL/GenBank/DDBJ whole genome shotgun (WGS) entry which is preliminary data.</text>
</comment>
<reference evidence="2" key="1">
    <citation type="journal article" date="2019" name="Int. J. Syst. Evol. Microbiol.">
        <title>The Global Catalogue of Microorganisms (GCM) 10K type strain sequencing project: providing services to taxonomists for standard genome sequencing and annotation.</title>
        <authorList>
            <consortium name="The Broad Institute Genomics Platform"/>
            <consortium name="The Broad Institute Genome Sequencing Center for Infectious Disease"/>
            <person name="Wu L."/>
            <person name="Ma J."/>
        </authorList>
    </citation>
    <scope>NUCLEOTIDE SEQUENCE [LARGE SCALE GENOMIC DNA]</scope>
    <source>
        <strain evidence="2">JCM 17110</strain>
    </source>
</reference>
<dbReference type="SUPFAM" id="SSF56801">
    <property type="entry name" value="Acetyl-CoA synthetase-like"/>
    <property type="match status" value="1"/>
</dbReference>